<dbReference type="Gene3D" id="3.80.10.10">
    <property type="entry name" value="Ribonuclease Inhibitor"/>
    <property type="match status" value="1"/>
</dbReference>
<dbReference type="EMBL" id="JATAAI010000022">
    <property type="protein sequence ID" value="KAK1737902.1"/>
    <property type="molecule type" value="Genomic_DNA"/>
</dbReference>
<dbReference type="SUPFAM" id="SSF52058">
    <property type="entry name" value="L domain-like"/>
    <property type="match status" value="1"/>
</dbReference>
<dbReference type="AlphaFoldDB" id="A0AAD8Y2P2"/>
<dbReference type="PANTHER" id="PTHR45661:SF3">
    <property type="entry name" value="IG-LIKE DOMAIN-CONTAINING PROTEIN"/>
    <property type="match status" value="1"/>
</dbReference>
<keyword evidence="2" id="KW-1185">Reference proteome</keyword>
<dbReference type="InterPro" id="IPR053139">
    <property type="entry name" value="Surface_bspA-like"/>
</dbReference>
<dbReference type="Proteomes" id="UP001224775">
    <property type="component" value="Unassembled WGS sequence"/>
</dbReference>
<reference evidence="1" key="1">
    <citation type="submission" date="2023-06" db="EMBL/GenBank/DDBJ databases">
        <title>Survivors Of The Sea: Transcriptome response of Skeletonema marinoi to long-term dormancy.</title>
        <authorList>
            <person name="Pinder M.I.M."/>
            <person name="Kourtchenko O."/>
            <person name="Robertson E.K."/>
            <person name="Larsson T."/>
            <person name="Maumus F."/>
            <person name="Osuna-Cruz C.M."/>
            <person name="Vancaester E."/>
            <person name="Stenow R."/>
            <person name="Vandepoele K."/>
            <person name="Ploug H."/>
            <person name="Bruchert V."/>
            <person name="Godhe A."/>
            <person name="Topel M."/>
        </authorList>
    </citation>
    <scope>NUCLEOTIDE SEQUENCE</scope>
    <source>
        <strain evidence="1">R05AC</strain>
    </source>
</reference>
<evidence type="ECO:0000313" key="1">
    <source>
        <dbReference type="EMBL" id="KAK1737902.1"/>
    </source>
</evidence>
<dbReference type="InterPro" id="IPR032675">
    <property type="entry name" value="LRR_dom_sf"/>
</dbReference>
<organism evidence="1 2">
    <name type="scientific">Skeletonema marinoi</name>
    <dbReference type="NCBI Taxonomy" id="267567"/>
    <lineage>
        <taxon>Eukaryota</taxon>
        <taxon>Sar</taxon>
        <taxon>Stramenopiles</taxon>
        <taxon>Ochrophyta</taxon>
        <taxon>Bacillariophyta</taxon>
        <taxon>Coscinodiscophyceae</taxon>
        <taxon>Thalassiosirophycidae</taxon>
        <taxon>Thalassiosirales</taxon>
        <taxon>Skeletonemataceae</taxon>
        <taxon>Skeletonema</taxon>
        <taxon>Skeletonema marinoi-dohrnii complex</taxon>
    </lineage>
</organism>
<gene>
    <name evidence="1" type="ORF">QTG54_011196</name>
</gene>
<protein>
    <submittedName>
        <fullName evidence="1">Leucine-rich repeat domain-containing protein</fullName>
    </submittedName>
</protein>
<sequence>MAELLAADDVFVYMGGQQVVPEDVTHVIIDRSVNIIPEGAFAGREQLVSVKFHDGVEQIKRWAFIKCRRLKRIKLLGVRNIEGQAFMFCAALTDVQFGDKLETIQSNAFVGCALRSIKLPSVRSVQSWAFGDCLQLTNVEMPDVERIERFTFNGCRRLTRIVIPLKDNLMEVCSVERRGYQFDEFVNLTSIDLVGRVHVTISSLLLESWRDDMNQEIDRINQTLPKTRSSGKAAEISNWMQHIIATMEYYKTEHNRLLKEHMTQLELALWKAKIDQKEKTRFSGKVQARKAHSDEEKQDFVKNELRVTCGASIIIRNVLPFLKLE</sequence>
<name>A0AAD8Y2P2_9STRA</name>
<dbReference type="PANTHER" id="PTHR45661">
    <property type="entry name" value="SURFACE ANTIGEN"/>
    <property type="match status" value="1"/>
</dbReference>
<dbReference type="Pfam" id="PF13306">
    <property type="entry name" value="LRR_5"/>
    <property type="match status" value="1"/>
</dbReference>
<comment type="caution">
    <text evidence="1">The sequence shown here is derived from an EMBL/GenBank/DDBJ whole genome shotgun (WGS) entry which is preliminary data.</text>
</comment>
<dbReference type="InterPro" id="IPR026906">
    <property type="entry name" value="LRR_5"/>
</dbReference>
<accession>A0AAD8Y2P2</accession>
<evidence type="ECO:0000313" key="2">
    <source>
        <dbReference type="Proteomes" id="UP001224775"/>
    </source>
</evidence>
<proteinExistence type="predicted"/>